<organism evidence="1 2">
    <name type="scientific">Mesobacillus foraminis</name>
    <dbReference type="NCBI Taxonomy" id="279826"/>
    <lineage>
        <taxon>Bacteria</taxon>
        <taxon>Bacillati</taxon>
        <taxon>Bacillota</taxon>
        <taxon>Bacilli</taxon>
        <taxon>Bacillales</taxon>
        <taxon>Bacillaceae</taxon>
        <taxon>Mesobacillus</taxon>
    </lineage>
</organism>
<dbReference type="AlphaFoldDB" id="A0A4R2BG49"/>
<evidence type="ECO:0000313" key="1">
    <source>
        <dbReference type="EMBL" id="TCN25483.1"/>
    </source>
</evidence>
<keyword evidence="2" id="KW-1185">Reference proteome</keyword>
<dbReference type="Proteomes" id="UP000295689">
    <property type="component" value="Unassembled WGS sequence"/>
</dbReference>
<proteinExistence type="predicted"/>
<dbReference type="Pfam" id="PF06199">
    <property type="entry name" value="Phage_tail_2"/>
    <property type="match status" value="1"/>
</dbReference>
<sequence>MAKNVKILLEVNTGTDVAPVWTPVGGQRNANLSESVEELDLTTEDSEGAQEFEAGLYSAEITCDGLYVPTATGYTALKTAFRNKEKIKARLQEDGQPTEMANCIITSMETDAPYDGESTYSATLRVTGKIESV</sequence>
<dbReference type="RefSeq" id="WP_132005250.1">
    <property type="nucleotide sequence ID" value="NZ_JABUHM010000003.1"/>
</dbReference>
<dbReference type="InterPro" id="IPR011855">
    <property type="entry name" value="Phgtail_TP901_1"/>
</dbReference>
<dbReference type="Gene3D" id="4.10.410.40">
    <property type="match status" value="1"/>
</dbReference>
<comment type="caution">
    <text evidence="1">The sequence shown here is derived from an EMBL/GenBank/DDBJ whole genome shotgun (WGS) entry which is preliminary data.</text>
</comment>
<dbReference type="EMBL" id="SLVV01000005">
    <property type="protein sequence ID" value="TCN25483.1"/>
    <property type="molecule type" value="Genomic_DNA"/>
</dbReference>
<gene>
    <name evidence="1" type="ORF">EV146_105140</name>
</gene>
<protein>
    <submittedName>
        <fullName evidence="1">TP901-1 family phage major tail protein</fullName>
    </submittedName>
</protein>
<evidence type="ECO:0000313" key="2">
    <source>
        <dbReference type="Proteomes" id="UP000295689"/>
    </source>
</evidence>
<reference evidence="1 2" key="1">
    <citation type="journal article" date="2015" name="Stand. Genomic Sci.">
        <title>Genomic Encyclopedia of Bacterial and Archaeal Type Strains, Phase III: the genomes of soil and plant-associated and newly described type strains.</title>
        <authorList>
            <person name="Whitman W.B."/>
            <person name="Woyke T."/>
            <person name="Klenk H.P."/>
            <person name="Zhou Y."/>
            <person name="Lilburn T.G."/>
            <person name="Beck B.J."/>
            <person name="De Vos P."/>
            <person name="Vandamme P."/>
            <person name="Eisen J.A."/>
            <person name="Garrity G."/>
            <person name="Hugenholtz P."/>
            <person name="Kyrpides N.C."/>
        </authorList>
    </citation>
    <scope>NUCLEOTIDE SEQUENCE [LARGE SCALE GENOMIC DNA]</scope>
    <source>
        <strain evidence="1 2">CV53</strain>
    </source>
</reference>
<name>A0A4R2BG49_9BACI</name>
<accession>A0A4R2BG49</accession>